<dbReference type="RefSeq" id="WP_188431049.1">
    <property type="nucleotide sequence ID" value="NZ_BAABKH010000014.1"/>
</dbReference>
<evidence type="ECO:0000313" key="3">
    <source>
        <dbReference type="Proteomes" id="UP000605670"/>
    </source>
</evidence>
<proteinExistence type="predicted"/>
<keyword evidence="3" id="KW-1185">Reference proteome</keyword>
<feature type="region of interest" description="Disordered" evidence="1">
    <location>
        <begin position="101"/>
        <end position="139"/>
    </location>
</feature>
<name>A0A917F895_9MICO</name>
<evidence type="ECO:0000313" key="2">
    <source>
        <dbReference type="EMBL" id="GGF55024.1"/>
    </source>
</evidence>
<gene>
    <name evidence="2" type="ORF">GCM10011366_23660</name>
</gene>
<dbReference type="Proteomes" id="UP000605670">
    <property type="component" value="Unassembled WGS sequence"/>
</dbReference>
<sequence length="210" mass="22278">MRRFAYLCNLLVSAQWSATVEGLEPKASRLLERFLADLLRSLGALALLLVLPVAACSPAQNSSTAPMDRQAEQASAREFFGRVADCMTGHGFPAEVIDDGSRGGVEFASPPGQEAAAESAYGSCAEENGGEPTPAPPSDNEVEEIYQNLLEVRDCLEGEGYTTPDPPSLATFVEQYRRAGLDQEVTLWSPYPVPGGLVDVGALQACPGGE</sequence>
<evidence type="ECO:0000256" key="1">
    <source>
        <dbReference type="SAM" id="MobiDB-lite"/>
    </source>
</evidence>
<dbReference type="EMBL" id="BMEM01000004">
    <property type="protein sequence ID" value="GGF55024.1"/>
    <property type="molecule type" value="Genomic_DNA"/>
</dbReference>
<protein>
    <submittedName>
        <fullName evidence="2">Uncharacterized protein</fullName>
    </submittedName>
</protein>
<reference evidence="2" key="1">
    <citation type="journal article" date="2014" name="Int. J. Syst. Evol. Microbiol.">
        <title>Complete genome sequence of Corynebacterium casei LMG S-19264T (=DSM 44701T), isolated from a smear-ripened cheese.</title>
        <authorList>
            <consortium name="US DOE Joint Genome Institute (JGI-PGF)"/>
            <person name="Walter F."/>
            <person name="Albersmeier A."/>
            <person name="Kalinowski J."/>
            <person name="Ruckert C."/>
        </authorList>
    </citation>
    <scope>NUCLEOTIDE SEQUENCE</scope>
    <source>
        <strain evidence="2">CGMCC 1.12160</strain>
    </source>
</reference>
<accession>A0A917F895</accession>
<comment type="caution">
    <text evidence="2">The sequence shown here is derived from an EMBL/GenBank/DDBJ whole genome shotgun (WGS) entry which is preliminary data.</text>
</comment>
<dbReference type="AlphaFoldDB" id="A0A917F895"/>
<reference evidence="2" key="2">
    <citation type="submission" date="2020-09" db="EMBL/GenBank/DDBJ databases">
        <authorList>
            <person name="Sun Q."/>
            <person name="Zhou Y."/>
        </authorList>
    </citation>
    <scope>NUCLEOTIDE SEQUENCE</scope>
    <source>
        <strain evidence="2">CGMCC 1.12160</strain>
    </source>
</reference>
<organism evidence="2 3">
    <name type="scientific">Ornithinimicrobium tianjinense</name>
    <dbReference type="NCBI Taxonomy" id="1195761"/>
    <lineage>
        <taxon>Bacteria</taxon>
        <taxon>Bacillati</taxon>
        <taxon>Actinomycetota</taxon>
        <taxon>Actinomycetes</taxon>
        <taxon>Micrococcales</taxon>
        <taxon>Ornithinimicrobiaceae</taxon>
        <taxon>Ornithinimicrobium</taxon>
    </lineage>
</organism>